<sequence length="79" mass="8957">MIVKKPASCGFFMGCLKLGVSGRREPVAGVERTAHAQRQWRHVEQFVGRHRFCTFCDDLLGLIRPIPLANVWGAGYRKE</sequence>
<keyword evidence="2" id="KW-1185">Reference proteome</keyword>
<proteinExistence type="predicted"/>
<dbReference type="HOGENOM" id="CLU_2603029_0_0_4"/>
<dbReference type="EMBL" id="CP000529">
    <property type="protein sequence ID" value="ABM39364.1"/>
    <property type="molecule type" value="Genomic_DNA"/>
</dbReference>
<name>A1VUN6_POLNA</name>
<protein>
    <submittedName>
        <fullName evidence="1">Uncharacterized protein</fullName>
    </submittedName>
</protein>
<dbReference type="Proteomes" id="UP000000644">
    <property type="component" value="Chromosome"/>
</dbReference>
<evidence type="ECO:0000313" key="2">
    <source>
        <dbReference type="Proteomes" id="UP000000644"/>
    </source>
</evidence>
<reference evidence="2" key="1">
    <citation type="journal article" date="2009" name="Environ. Microbiol.">
        <title>The genome of Polaromonas naphthalenivorans strain CJ2, isolated from coal tar-contaminated sediment, reveals physiological and metabolic versatility and evolution through extensive horizontal gene transfer.</title>
        <authorList>
            <person name="Yagi J.M."/>
            <person name="Sims D."/>
            <person name="Brettin T."/>
            <person name="Bruce D."/>
            <person name="Madsen E.L."/>
        </authorList>
    </citation>
    <scope>NUCLEOTIDE SEQUENCE [LARGE SCALE GENOMIC DNA]</scope>
    <source>
        <strain evidence="2">CJ2</strain>
    </source>
</reference>
<accession>A1VUN6</accession>
<dbReference type="KEGG" id="pna:Pnap_4073"/>
<gene>
    <name evidence="1" type="ordered locus">Pnap_4073</name>
</gene>
<dbReference type="AlphaFoldDB" id="A1VUN6"/>
<dbReference type="STRING" id="365044.Pnap_4073"/>
<evidence type="ECO:0000313" key="1">
    <source>
        <dbReference type="EMBL" id="ABM39364.1"/>
    </source>
</evidence>
<organism evidence="1 2">
    <name type="scientific">Polaromonas naphthalenivorans (strain CJ2)</name>
    <dbReference type="NCBI Taxonomy" id="365044"/>
    <lineage>
        <taxon>Bacteria</taxon>
        <taxon>Pseudomonadati</taxon>
        <taxon>Pseudomonadota</taxon>
        <taxon>Betaproteobacteria</taxon>
        <taxon>Burkholderiales</taxon>
        <taxon>Comamonadaceae</taxon>
        <taxon>Polaromonas</taxon>
    </lineage>
</organism>